<dbReference type="InterPro" id="IPR045518">
    <property type="entry name" value="2EXR"/>
</dbReference>
<dbReference type="EMBL" id="KZ613786">
    <property type="protein sequence ID" value="PMD61185.1"/>
    <property type="molecule type" value="Genomic_DNA"/>
</dbReference>
<dbReference type="PANTHER" id="PTHR35910">
    <property type="entry name" value="2EXR DOMAIN-CONTAINING PROTEIN"/>
    <property type="match status" value="1"/>
</dbReference>
<keyword evidence="3" id="KW-1185">Reference proteome</keyword>
<proteinExistence type="predicted"/>
<dbReference type="OrthoDB" id="3473305at2759"/>
<evidence type="ECO:0000313" key="2">
    <source>
        <dbReference type="EMBL" id="PMD61185.1"/>
    </source>
</evidence>
<sequence length="252" mass="28675">MTSTFRPFPSLPLELRLKIWSYLLPAPRIVDVIAISTESNERQQLSNSNPAVPSPAIPKRARRFVDDLQSPRQDVPVLMHVSREARSLVLKKWRVVGGVKVLGEMEMRRAGYQRFEDGPDWEERGIVQGCGWQLMEEGKSDERESVFYFHPESTRATPVLFNPDIDVLFLADPPSTRKVSSLSVLVRWLERDVVESARNLALPYYSWRKDYTFGNLGALKQFKSLERLWVCFVGDEGKKSAGCRCWGVGSGG</sequence>
<gene>
    <name evidence="2" type="ORF">K444DRAFT_611454</name>
</gene>
<evidence type="ECO:0000313" key="3">
    <source>
        <dbReference type="Proteomes" id="UP000235371"/>
    </source>
</evidence>
<dbReference type="InParanoid" id="A0A2J6TDS7"/>
<reference evidence="2 3" key="1">
    <citation type="submission" date="2016-04" db="EMBL/GenBank/DDBJ databases">
        <title>A degradative enzymes factory behind the ericoid mycorrhizal symbiosis.</title>
        <authorList>
            <consortium name="DOE Joint Genome Institute"/>
            <person name="Martino E."/>
            <person name="Morin E."/>
            <person name="Grelet G."/>
            <person name="Kuo A."/>
            <person name="Kohler A."/>
            <person name="Daghino S."/>
            <person name="Barry K."/>
            <person name="Choi C."/>
            <person name="Cichocki N."/>
            <person name="Clum A."/>
            <person name="Copeland A."/>
            <person name="Hainaut M."/>
            <person name="Haridas S."/>
            <person name="Labutti K."/>
            <person name="Lindquist E."/>
            <person name="Lipzen A."/>
            <person name="Khouja H.-R."/>
            <person name="Murat C."/>
            <person name="Ohm R."/>
            <person name="Olson A."/>
            <person name="Spatafora J."/>
            <person name="Veneault-Fourrey C."/>
            <person name="Henrissat B."/>
            <person name="Grigoriev I."/>
            <person name="Martin F."/>
            <person name="Perotto S."/>
        </authorList>
    </citation>
    <scope>NUCLEOTIDE SEQUENCE [LARGE SCALE GENOMIC DNA]</scope>
    <source>
        <strain evidence="2 3">E</strain>
    </source>
</reference>
<feature type="domain" description="2EXR" evidence="1">
    <location>
        <begin position="5"/>
        <end position="92"/>
    </location>
</feature>
<evidence type="ECO:0000259" key="1">
    <source>
        <dbReference type="Pfam" id="PF20150"/>
    </source>
</evidence>
<organism evidence="2 3">
    <name type="scientific">Hyaloscypha bicolor E</name>
    <dbReference type="NCBI Taxonomy" id="1095630"/>
    <lineage>
        <taxon>Eukaryota</taxon>
        <taxon>Fungi</taxon>
        <taxon>Dikarya</taxon>
        <taxon>Ascomycota</taxon>
        <taxon>Pezizomycotina</taxon>
        <taxon>Leotiomycetes</taxon>
        <taxon>Helotiales</taxon>
        <taxon>Hyaloscyphaceae</taxon>
        <taxon>Hyaloscypha</taxon>
        <taxon>Hyaloscypha bicolor</taxon>
    </lineage>
</organism>
<name>A0A2J6TDS7_9HELO</name>
<dbReference type="Proteomes" id="UP000235371">
    <property type="component" value="Unassembled WGS sequence"/>
</dbReference>
<dbReference type="Pfam" id="PF20150">
    <property type="entry name" value="2EXR"/>
    <property type="match status" value="1"/>
</dbReference>
<dbReference type="GeneID" id="36588020"/>
<accession>A0A2J6TDS7</accession>
<dbReference type="PANTHER" id="PTHR35910:SF6">
    <property type="entry name" value="2EXR DOMAIN-CONTAINING PROTEIN"/>
    <property type="match status" value="1"/>
</dbReference>
<dbReference type="RefSeq" id="XP_024738089.1">
    <property type="nucleotide sequence ID" value="XM_024879943.1"/>
</dbReference>
<dbReference type="AlphaFoldDB" id="A0A2J6TDS7"/>
<protein>
    <recommendedName>
        <fullName evidence="1">2EXR domain-containing protein</fullName>
    </recommendedName>
</protein>